<feature type="domain" description="Carrier" evidence="1">
    <location>
        <begin position="523"/>
        <end position="598"/>
    </location>
</feature>
<dbReference type="KEGG" id="mfu:LILAB_26230"/>
<accession>F8CAT6</accession>
<dbReference type="PANTHER" id="PTHR45398:SF1">
    <property type="entry name" value="ENZYME, PUTATIVE (JCVI)-RELATED"/>
    <property type="match status" value="1"/>
</dbReference>
<dbReference type="InterPro" id="IPR001242">
    <property type="entry name" value="Condensation_dom"/>
</dbReference>
<dbReference type="STRING" id="483219.LILAB_26230"/>
<evidence type="ECO:0000313" key="2">
    <source>
        <dbReference type="EMBL" id="AEI67138.1"/>
    </source>
</evidence>
<sequence>MTWVYGAQVHHRATIEAVAAGFLASLRELMDGRGTPDAARRTPGDFPLARLSSAALERLLRRFPDVEDVYPLTSLQQGMLFHVALAPKGSGVFHEQLAWTSRGKADLPALRRAWAEVIARNAVLRTSFIHEGLPEPLQVVHGEVELPWTEHDLRGVPVEAQRARVAALVEEDRVRGFSLAPAPLVRMQVVRLGDEEYRFLWSHHHLVMDGWSVGVMLQEVFACYAAFIEGREPALPRPAAWRDYIAWLQRQSLARAEAFWREELAGFTAPTPLPGVRPAAPGVDAAVTGEEKLWLSQEATAALQAFARRNAVTLNTLTQGAWALLLGRHAGQQDVVFGATVSGRPVDLPDAESMVGLFINSLPIRVGLPPEAPVVPWLQRLQARQLELRKYEHSPLVQVKGWSELPRGLPLFDSLLIFENYPLDTSLGQGVPGLEVRDVESHEQGNHPLIAYVVPGDRLRLSLAYAPELVSADEVARLLERWRVLLEALVSGAERLSDVAAQVEGPALQARGASSAQAVKYVAPATPEELALAGIWTELLGQPRVGALDDFFALGGQPEMAEQVVARVREALGVELPRTAVFEAPTLAGLAEVVVRMTGSMRRLADDPTSRGVGALDPAALEQLSDEELDALLDATEGEG</sequence>
<dbReference type="InterPro" id="IPR009081">
    <property type="entry name" value="PP-bd_ACP"/>
</dbReference>
<dbReference type="Gene3D" id="3.30.559.30">
    <property type="entry name" value="Nonribosomal peptide synthetase, condensation domain"/>
    <property type="match status" value="1"/>
</dbReference>
<protein>
    <submittedName>
        <fullName evidence="2">Non-ribosomal peptide synthase/polyketide synthase</fullName>
    </submittedName>
</protein>
<dbReference type="AlphaFoldDB" id="F8CAT6"/>
<gene>
    <name evidence="2" type="ordered locus">LILAB_26230</name>
</gene>
<dbReference type="InterPro" id="IPR023213">
    <property type="entry name" value="CAT-like_dom_sf"/>
</dbReference>
<evidence type="ECO:0000259" key="1">
    <source>
        <dbReference type="PROSITE" id="PS50075"/>
    </source>
</evidence>
<name>F8CAT6_MYXFH</name>
<dbReference type="CDD" id="cd19543">
    <property type="entry name" value="DCL_NRPS"/>
    <property type="match status" value="1"/>
</dbReference>
<dbReference type="Pfam" id="PF00668">
    <property type="entry name" value="Condensation"/>
    <property type="match status" value="1"/>
</dbReference>
<dbReference type="InterPro" id="IPR036736">
    <property type="entry name" value="ACP-like_sf"/>
</dbReference>
<dbReference type="Proteomes" id="UP000000488">
    <property type="component" value="Chromosome"/>
</dbReference>
<dbReference type="SUPFAM" id="SSF52777">
    <property type="entry name" value="CoA-dependent acyltransferases"/>
    <property type="match status" value="2"/>
</dbReference>
<dbReference type="HOGENOM" id="CLU_000022_2_9_7"/>
<dbReference type="InterPro" id="IPR029058">
    <property type="entry name" value="AB_hydrolase_fold"/>
</dbReference>
<evidence type="ECO:0000313" key="3">
    <source>
        <dbReference type="Proteomes" id="UP000000488"/>
    </source>
</evidence>
<dbReference type="Gene3D" id="3.40.50.1820">
    <property type="entry name" value="alpha/beta hydrolase"/>
    <property type="match status" value="1"/>
</dbReference>
<dbReference type="Gene3D" id="3.30.559.10">
    <property type="entry name" value="Chloramphenicol acetyltransferase-like domain"/>
    <property type="match status" value="1"/>
</dbReference>
<dbReference type="SUPFAM" id="SSF47336">
    <property type="entry name" value="ACP-like"/>
    <property type="match status" value="1"/>
</dbReference>
<reference evidence="2 3" key="1">
    <citation type="journal article" date="2011" name="J. Bacteriol.">
        <title>Genome sequence of the halotolerant marine bacterium Myxococcus fulvus HW-1.</title>
        <authorList>
            <person name="Li Z.F."/>
            <person name="Li X."/>
            <person name="Liu H."/>
            <person name="Liu X."/>
            <person name="Han K."/>
            <person name="Wu Z.H."/>
            <person name="Hu W."/>
            <person name="Li F.F."/>
            <person name="Li Y.Z."/>
        </authorList>
    </citation>
    <scope>NUCLEOTIDE SEQUENCE [LARGE SCALE GENOMIC DNA]</scope>
    <source>
        <strain evidence="3">ATCC BAA-855 / HW-1</strain>
    </source>
</reference>
<dbReference type="Pfam" id="PF00550">
    <property type="entry name" value="PP-binding"/>
    <property type="match status" value="1"/>
</dbReference>
<dbReference type="EMBL" id="CP002830">
    <property type="protein sequence ID" value="AEI67138.1"/>
    <property type="molecule type" value="Genomic_DNA"/>
</dbReference>
<dbReference type="PANTHER" id="PTHR45398">
    <property type="match status" value="1"/>
</dbReference>
<organism evidence="2 3">
    <name type="scientific">Myxococcus fulvus (strain ATCC BAA-855 / HW-1)</name>
    <dbReference type="NCBI Taxonomy" id="483219"/>
    <lineage>
        <taxon>Bacteria</taxon>
        <taxon>Pseudomonadati</taxon>
        <taxon>Myxococcota</taxon>
        <taxon>Myxococcia</taxon>
        <taxon>Myxococcales</taxon>
        <taxon>Cystobacterineae</taxon>
        <taxon>Myxococcaceae</taxon>
        <taxon>Myxococcus</taxon>
    </lineage>
</organism>
<dbReference type="PROSITE" id="PS50075">
    <property type="entry name" value="CARRIER"/>
    <property type="match status" value="1"/>
</dbReference>
<proteinExistence type="predicted"/>
<dbReference type="GO" id="GO:0003824">
    <property type="term" value="F:catalytic activity"/>
    <property type="evidence" value="ECO:0007669"/>
    <property type="project" value="InterPro"/>
</dbReference>
<dbReference type="eggNOG" id="COG1020">
    <property type="taxonomic scope" value="Bacteria"/>
</dbReference>